<sequence length="257" mass="28613">MVMSRGTVTFLACFTGFWLLWVLVVVTCCLCGALRRRLKSHQEQRLREQCFRTMETEPLNCPPPHAPLPPAFCPPRTLSWAGHAPLTLPEAHWVTMPDADGNPPCYEEAVLMADPPPSYNQVLLDPLFGRGTFLKPPQQQAPHQSPWEVQGRDPTPALQSASVKPPAQSAEHDYSSTIHLPSAQRRDSLGQLLSNMDLNHNTDHRSHNTNHRSLLPEARVMGIQGFQELHWVQEVDGPEPGCGLPTVYPMLGRSTAV</sequence>
<accession>A0A9Q0I9J6</accession>
<dbReference type="AlphaFoldDB" id="A0A9Q0I9J6"/>
<feature type="region of interest" description="Disordered" evidence="1">
    <location>
        <begin position="131"/>
        <end position="181"/>
    </location>
</feature>
<gene>
    <name evidence="2" type="ORF">NHX12_010639</name>
</gene>
<dbReference type="PANTHER" id="PTHR16209:SF3">
    <property type="entry name" value="PROLINE-RICH PROTEIN 7"/>
    <property type="match status" value="1"/>
</dbReference>
<proteinExistence type="predicted"/>
<dbReference type="InterPro" id="IPR051994">
    <property type="entry name" value="WW_domain-binding"/>
</dbReference>
<evidence type="ECO:0008006" key="4">
    <source>
        <dbReference type="Google" id="ProtNLM"/>
    </source>
</evidence>
<keyword evidence="3" id="KW-1185">Reference proteome</keyword>
<reference evidence="2" key="1">
    <citation type="submission" date="2022-07" db="EMBL/GenBank/DDBJ databases">
        <title>Chromosome-level genome of Muraenolepis orangiensis.</title>
        <authorList>
            <person name="Kim J."/>
        </authorList>
    </citation>
    <scope>NUCLEOTIDE SEQUENCE</scope>
    <source>
        <strain evidence="2">KU_S4_2022</strain>
        <tissue evidence="2">Muscle</tissue>
    </source>
</reference>
<protein>
    <recommendedName>
        <fullName evidence="4">Proline-rich protein 7</fullName>
    </recommendedName>
</protein>
<name>A0A9Q0I9J6_9TELE</name>
<organism evidence="2 3">
    <name type="scientific">Muraenolepis orangiensis</name>
    <name type="common">Patagonian moray cod</name>
    <dbReference type="NCBI Taxonomy" id="630683"/>
    <lineage>
        <taxon>Eukaryota</taxon>
        <taxon>Metazoa</taxon>
        <taxon>Chordata</taxon>
        <taxon>Craniata</taxon>
        <taxon>Vertebrata</taxon>
        <taxon>Euteleostomi</taxon>
        <taxon>Actinopterygii</taxon>
        <taxon>Neopterygii</taxon>
        <taxon>Teleostei</taxon>
        <taxon>Neoteleostei</taxon>
        <taxon>Acanthomorphata</taxon>
        <taxon>Zeiogadaria</taxon>
        <taxon>Gadariae</taxon>
        <taxon>Gadiformes</taxon>
        <taxon>Muraenolepidoidei</taxon>
        <taxon>Muraenolepididae</taxon>
        <taxon>Muraenolepis</taxon>
    </lineage>
</organism>
<evidence type="ECO:0000313" key="2">
    <source>
        <dbReference type="EMBL" id="KAJ3589798.1"/>
    </source>
</evidence>
<dbReference type="PANTHER" id="PTHR16209">
    <property type="entry name" value="VESICULAR, OVEREXPRESSED IN CANCER, PROSURVIVAL PROTEIN 1"/>
    <property type="match status" value="1"/>
</dbReference>
<comment type="caution">
    <text evidence="2">The sequence shown here is derived from an EMBL/GenBank/DDBJ whole genome shotgun (WGS) entry which is preliminary data.</text>
</comment>
<evidence type="ECO:0000256" key="1">
    <source>
        <dbReference type="SAM" id="MobiDB-lite"/>
    </source>
</evidence>
<dbReference type="EMBL" id="JANIIK010000115">
    <property type="protein sequence ID" value="KAJ3589798.1"/>
    <property type="molecule type" value="Genomic_DNA"/>
</dbReference>
<dbReference type="OrthoDB" id="8897120at2759"/>
<dbReference type="Proteomes" id="UP001148018">
    <property type="component" value="Unassembled WGS sequence"/>
</dbReference>
<evidence type="ECO:0000313" key="3">
    <source>
        <dbReference type="Proteomes" id="UP001148018"/>
    </source>
</evidence>